<sequence length="288" mass="31434">MSSFPETSLANLINQYDYFLIDQFGVLRDDEGAYGGAAVALRRLKENGKRVIVLSNSGRSGDYNAERFVRLGFERGLFERFVTSGDVAFDILSRSEDIRRGMRAFTISSGDDQNLADRLDLTTVSRSNDADLVIISGSEAERIALDVYRRMLEPAAANHTPCICTNPDIHKLAGGKNAPGAGAIARIYEELGGKVQWIGKPYHQIYSHAMSVWGSLDRAKVVCIGDSIEHDIKGAANVGLASVLVRTGILASKSDKELFALMKSCEAVPTYLMHEFAPAGRCRQPGGR</sequence>
<dbReference type="InterPro" id="IPR023214">
    <property type="entry name" value="HAD_sf"/>
</dbReference>
<dbReference type="PANTHER" id="PTHR19288">
    <property type="entry name" value="4-NITROPHENYLPHOSPHATASE-RELATED"/>
    <property type="match status" value="1"/>
</dbReference>
<protein>
    <submittedName>
        <fullName evidence="1">HAD family hydrolase</fullName>
    </submittedName>
</protein>
<keyword evidence="2" id="KW-1185">Reference proteome</keyword>
<keyword evidence="1" id="KW-0378">Hydrolase</keyword>
<dbReference type="OrthoDB" id="9791073at2"/>
<dbReference type="InterPro" id="IPR006356">
    <property type="entry name" value="HAD-SF_hydro_IIA_hyp3"/>
</dbReference>
<accession>A0A125Q9C1</accession>
<dbReference type="GO" id="GO:0016791">
    <property type="term" value="F:phosphatase activity"/>
    <property type="evidence" value="ECO:0007669"/>
    <property type="project" value="TreeGrafter"/>
</dbReference>
<reference evidence="1 2" key="1">
    <citation type="submission" date="2015-11" db="EMBL/GenBank/DDBJ databases">
        <title>Draft Genome Sequence of the Strain BR 10423 (Rhizobium sp.) isolated from nodules of Mimosa pudica.</title>
        <authorList>
            <person name="Barauna A.C."/>
            <person name="Zilli J.E."/>
            <person name="Simoes-Araujo J.L."/>
            <person name="Reis V.M."/>
            <person name="James E.K."/>
            <person name="Reis F.B.Jr."/>
            <person name="Rouws L.F."/>
            <person name="Passos S.R."/>
            <person name="Gois S.R."/>
        </authorList>
    </citation>
    <scope>NUCLEOTIDE SEQUENCE [LARGE SCALE GENOMIC DNA]</scope>
    <source>
        <strain evidence="1 2">BR10423</strain>
    </source>
</reference>
<dbReference type="SUPFAM" id="SSF56784">
    <property type="entry name" value="HAD-like"/>
    <property type="match status" value="1"/>
</dbReference>
<evidence type="ECO:0000313" key="1">
    <source>
        <dbReference type="EMBL" id="KWV56897.1"/>
    </source>
</evidence>
<gene>
    <name evidence="1" type="ORF">AS026_32315</name>
</gene>
<dbReference type="GO" id="GO:0005737">
    <property type="term" value="C:cytoplasm"/>
    <property type="evidence" value="ECO:0007669"/>
    <property type="project" value="TreeGrafter"/>
</dbReference>
<dbReference type="NCBIfam" id="TIGR01460">
    <property type="entry name" value="HAD-SF-IIA"/>
    <property type="match status" value="1"/>
</dbReference>
<dbReference type="NCBIfam" id="TIGR01459">
    <property type="entry name" value="HAD-SF-IIA-hyp4"/>
    <property type="match status" value="1"/>
</dbReference>
<dbReference type="EMBL" id="LNCD01000033">
    <property type="protein sequence ID" value="KWV56897.1"/>
    <property type="molecule type" value="Genomic_DNA"/>
</dbReference>
<dbReference type="Pfam" id="PF13242">
    <property type="entry name" value="Hydrolase_like"/>
    <property type="match status" value="1"/>
</dbReference>
<dbReference type="InterPro" id="IPR006357">
    <property type="entry name" value="HAD-SF_hydro_IIA"/>
</dbReference>
<dbReference type="Proteomes" id="UP000068164">
    <property type="component" value="Unassembled WGS sequence"/>
</dbReference>
<dbReference type="AlphaFoldDB" id="A0A125Q9C1"/>
<dbReference type="RefSeq" id="WP_062368994.1">
    <property type="nucleotide sequence ID" value="NZ_LNCD01000033.1"/>
</dbReference>
<comment type="caution">
    <text evidence="1">The sequence shown here is derived from an EMBL/GenBank/DDBJ whole genome shotgun (WGS) entry which is preliminary data.</text>
</comment>
<dbReference type="Pfam" id="PF13344">
    <property type="entry name" value="Hydrolase_6"/>
    <property type="match status" value="1"/>
</dbReference>
<dbReference type="Gene3D" id="3.40.50.1000">
    <property type="entry name" value="HAD superfamily/HAD-like"/>
    <property type="match status" value="2"/>
</dbReference>
<dbReference type="InterPro" id="IPR036412">
    <property type="entry name" value="HAD-like_sf"/>
</dbReference>
<proteinExistence type="predicted"/>
<evidence type="ECO:0000313" key="2">
    <source>
        <dbReference type="Proteomes" id="UP000068164"/>
    </source>
</evidence>
<organism evidence="1 2">
    <name type="scientific">Rhizobium altiplani</name>
    <dbReference type="NCBI Taxonomy" id="1864509"/>
    <lineage>
        <taxon>Bacteria</taxon>
        <taxon>Pseudomonadati</taxon>
        <taxon>Pseudomonadota</taxon>
        <taxon>Alphaproteobacteria</taxon>
        <taxon>Hyphomicrobiales</taxon>
        <taxon>Rhizobiaceae</taxon>
        <taxon>Rhizobium/Agrobacterium group</taxon>
        <taxon>Rhizobium</taxon>
    </lineage>
</organism>
<dbReference type="PANTHER" id="PTHR19288:SF90">
    <property type="entry name" value="OS08G0542600 PROTEIN"/>
    <property type="match status" value="1"/>
</dbReference>
<name>A0A125Q9C1_9HYPH</name>